<accession>A0A515DE17</accession>
<dbReference type="InterPro" id="IPR029058">
    <property type="entry name" value="AB_hydrolase_fold"/>
</dbReference>
<keyword evidence="2" id="KW-0378">Hydrolase</keyword>
<dbReference type="Pfam" id="PF00561">
    <property type="entry name" value="Abhydrolase_1"/>
    <property type="match status" value="1"/>
</dbReference>
<dbReference type="OrthoDB" id="3663240at2"/>
<dbReference type="KEGG" id="rhf:EUB48_16175"/>
<dbReference type="GO" id="GO:0016020">
    <property type="term" value="C:membrane"/>
    <property type="evidence" value="ECO:0007669"/>
    <property type="project" value="TreeGrafter"/>
</dbReference>
<proteinExistence type="predicted"/>
<dbReference type="SUPFAM" id="SSF53474">
    <property type="entry name" value="alpha/beta-Hydrolases"/>
    <property type="match status" value="1"/>
</dbReference>
<dbReference type="PRINTS" id="PR00111">
    <property type="entry name" value="ABHYDROLASE"/>
</dbReference>
<dbReference type="EMBL" id="CP035503">
    <property type="protein sequence ID" value="QDL38653.1"/>
    <property type="molecule type" value="Genomic_DNA"/>
</dbReference>
<dbReference type="GO" id="GO:0046464">
    <property type="term" value="P:acylglycerol catabolic process"/>
    <property type="evidence" value="ECO:0007669"/>
    <property type="project" value="TreeGrafter"/>
</dbReference>
<evidence type="ECO:0000313" key="2">
    <source>
        <dbReference type="EMBL" id="QDL38653.1"/>
    </source>
</evidence>
<evidence type="ECO:0000313" key="3">
    <source>
        <dbReference type="Proteomes" id="UP000316798"/>
    </source>
</evidence>
<name>A0A515DE17_9BURK</name>
<dbReference type="Gene3D" id="3.40.50.1820">
    <property type="entry name" value="alpha/beta hydrolase"/>
    <property type="match status" value="1"/>
</dbReference>
<protein>
    <submittedName>
        <fullName evidence="2">Alpha/beta hydrolase</fullName>
    </submittedName>
</protein>
<dbReference type="RefSeq" id="WP_142820090.1">
    <property type="nucleotide sequence ID" value="NZ_CP035503.1"/>
</dbReference>
<keyword evidence="3" id="KW-1185">Reference proteome</keyword>
<organism evidence="2 3">
    <name type="scientific">Rhodoferax sediminis</name>
    <dbReference type="NCBI Taxonomy" id="2509614"/>
    <lineage>
        <taxon>Bacteria</taxon>
        <taxon>Pseudomonadati</taxon>
        <taxon>Pseudomonadota</taxon>
        <taxon>Betaproteobacteria</taxon>
        <taxon>Burkholderiales</taxon>
        <taxon>Comamonadaceae</taxon>
        <taxon>Rhodoferax</taxon>
    </lineage>
</organism>
<feature type="domain" description="AB hydrolase-1" evidence="1">
    <location>
        <begin position="27"/>
        <end position="257"/>
    </location>
</feature>
<gene>
    <name evidence="2" type="ORF">EUB48_16175</name>
</gene>
<evidence type="ECO:0000259" key="1">
    <source>
        <dbReference type="Pfam" id="PF00561"/>
    </source>
</evidence>
<dbReference type="InterPro" id="IPR000073">
    <property type="entry name" value="AB_hydrolase_1"/>
</dbReference>
<dbReference type="GO" id="GO:0047372">
    <property type="term" value="F:monoacylglycerol lipase activity"/>
    <property type="evidence" value="ECO:0007669"/>
    <property type="project" value="TreeGrafter"/>
</dbReference>
<dbReference type="PANTHER" id="PTHR43798:SF33">
    <property type="entry name" value="HYDROLASE, PUTATIVE (AFU_ORTHOLOGUE AFUA_2G14860)-RELATED"/>
    <property type="match status" value="1"/>
</dbReference>
<dbReference type="InterPro" id="IPR050266">
    <property type="entry name" value="AB_hydrolase_sf"/>
</dbReference>
<reference evidence="2 3" key="1">
    <citation type="submission" date="2019-01" db="EMBL/GenBank/DDBJ databases">
        <title>Genomic insights into a novel species Rhodoferax sp.</title>
        <authorList>
            <person name="Jin L."/>
        </authorList>
    </citation>
    <scope>NUCLEOTIDE SEQUENCE [LARGE SCALE GENOMIC DNA]</scope>
    <source>
        <strain evidence="2 3">CHu59-6-5</strain>
    </source>
</reference>
<sequence length="292" mass="32733">MPLLRVGDADLFYRDDDFADPWQPHDTVMLQHGFGRSGNMYYGWVPHLSRDFRVIRMDLRRFGQSADPGPGIRFALDGLMADFIGMLDALNIERVHYVGESLGSILGIALAATHPDRVKSLTLVSAIVRARPEKTGKVVSLGYPSWAEALQAVGMKEWWLKSRAITNELTGNSAKDNWFADECDRTPVHVGQAMARFAPTINAEPMLARVQAPTLVLSPGISEHTDPAEQQAILDAIPNSRQIQYPGAKHIDCYLEPDKYARDTRDFLLDVVQRDQRLVTAGCRQIRESFEE</sequence>
<dbReference type="PANTHER" id="PTHR43798">
    <property type="entry name" value="MONOACYLGLYCEROL LIPASE"/>
    <property type="match status" value="1"/>
</dbReference>
<dbReference type="AlphaFoldDB" id="A0A515DE17"/>
<dbReference type="Proteomes" id="UP000316798">
    <property type="component" value="Chromosome"/>
</dbReference>